<dbReference type="AlphaFoldDB" id="A0A6A5S5V5"/>
<dbReference type="EMBL" id="ML976215">
    <property type="protein sequence ID" value="KAF1936041.1"/>
    <property type="molecule type" value="Genomic_DNA"/>
</dbReference>
<dbReference type="Proteomes" id="UP000800038">
    <property type="component" value="Unassembled WGS sequence"/>
</dbReference>
<reference evidence="1" key="1">
    <citation type="journal article" date="2020" name="Stud. Mycol.">
        <title>101 Dothideomycetes genomes: a test case for predicting lifestyles and emergence of pathogens.</title>
        <authorList>
            <person name="Haridas S."/>
            <person name="Albert R."/>
            <person name="Binder M."/>
            <person name="Bloem J."/>
            <person name="Labutti K."/>
            <person name="Salamov A."/>
            <person name="Andreopoulos B."/>
            <person name="Baker S."/>
            <person name="Barry K."/>
            <person name="Bills G."/>
            <person name="Bluhm B."/>
            <person name="Cannon C."/>
            <person name="Castanera R."/>
            <person name="Culley D."/>
            <person name="Daum C."/>
            <person name="Ezra D."/>
            <person name="Gonzalez J."/>
            <person name="Henrissat B."/>
            <person name="Kuo A."/>
            <person name="Liang C."/>
            <person name="Lipzen A."/>
            <person name="Lutzoni F."/>
            <person name="Magnuson J."/>
            <person name="Mondo S."/>
            <person name="Nolan M."/>
            <person name="Ohm R."/>
            <person name="Pangilinan J."/>
            <person name="Park H.-J."/>
            <person name="Ramirez L."/>
            <person name="Alfaro M."/>
            <person name="Sun H."/>
            <person name="Tritt A."/>
            <person name="Yoshinaga Y."/>
            <person name="Zwiers L.-H."/>
            <person name="Turgeon B."/>
            <person name="Goodwin S."/>
            <person name="Spatafora J."/>
            <person name="Crous P."/>
            <person name="Grigoriev I."/>
        </authorList>
    </citation>
    <scope>NUCLEOTIDE SEQUENCE</scope>
    <source>
        <strain evidence="1">CBS 161.51</strain>
    </source>
</reference>
<evidence type="ECO:0000313" key="2">
    <source>
        <dbReference type="Proteomes" id="UP000800038"/>
    </source>
</evidence>
<name>A0A6A5S5V5_9PLEO</name>
<accession>A0A6A5S5V5</accession>
<sequence length="173" mass="19505">MNSEGQTSAGYEYEEHYCGVCNEGDVKNCYKYLTSFTGHIQNHSRIFMKSGGRGYECRFCPCDVSRPSNGGFVVIDGPKGLAQHLWDQHSLDLTKVKWHTHSVDCFNPSNLGPIQAPLLAETNQDSTEAHMNDIDTQDPEAPLSSLNLDLDSGFRPTMLHDETLWQYPWEDAF</sequence>
<keyword evidence="2" id="KW-1185">Reference proteome</keyword>
<organism evidence="1 2">
    <name type="scientific">Clathrospora elynae</name>
    <dbReference type="NCBI Taxonomy" id="706981"/>
    <lineage>
        <taxon>Eukaryota</taxon>
        <taxon>Fungi</taxon>
        <taxon>Dikarya</taxon>
        <taxon>Ascomycota</taxon>
        <taxon>Pezizomycotina</taxon>
        <taxon>Dothideomycetes</taxon>
        <taxon>Pleosporomycetidae</taxon>
        <taxon>Pleosporales</taxon>
        <taxon>Diademaceae</taxon>
        <taxon>Clathrospora</taxon>
    </lineage>
</organism>
<proteinExistence type="predicted"/>
<evidence type="ECO:0000313" key="1">
    <source>
        <dbReference type="EMBL" id="KAF1936041.1"/>
    </source>
</evidence>
<protein>
    <submittedName>
        <fullName evidence="1">Uncharacterized protein</fullName>
    </submittedName>
</protein>
<gene>
    <name evidence="1" type="ORF">EJ02DRAFT_102718</name>
</gene>